<dbReference type="InterPro" id="IPR008792">
    <property type="entry name" value="PQQD"/>
</dbReference>
<dbReference type="RefSeq" id="WP_265582042.1">
    <property type="nucleotide sequence ID" value="NZ_CP036172.1"/>
</dbReference>
<reference evidence="1" key="1">
    <citation type="journal article" date="2001" name="Int. J. Syst. Evol. Microbiol.">
        <title>Methanofollis aquaemaris sp. nov., a methanogen isolated from an aquaculture fish pond.</title>
        <authorList>
            <person name="Lai M.C."/>
            <person name="Chen S.C."/>
        </authorList>
    </citation>
    <scope>NUCLEOTIDE SEQUENCE</scope>
    <source>
        <strain evidence="1">N2F9704</strain>
    </source>
</reference>
<reference evidence="1" key="2">
    <citation type="submission" date="2019-02" db="EMBL/GenBank/DDBJ databases">
        <authorList>
            <person name="Chen S.-C."/>
            <person name="Chien H.-H."/>
            <person name="Lai M.-C."/>
        </authorList>
    </citation>
    <scope>NUCLEOTIDE SEQUENCE</scope>
    <source>
        <strain evidence="1">N2F9704</strain>
    </source>
</reference>
<evidence type="ECO:0000313" key="2">
    <source>
        <dbReference type="Proteomes" id="UP001042704"/>
    </source>
</evidence>
<name>A0A8A3S4Z0_9EURY</name>
<dbReference type="InterPro" id="IPR026342">
    <property type="entry name" value="SCM_PqqD-rel"/>
</dbReference>
<gene>
    <name evidence="1" type="primary">scmD</name>
    <name evidence="1" type="ORF">RJ40_03830</name>
</gene>
<sequence>MTNADIKPVQNPQIIFREEFDDWAILFDPDTGEAYGLNPTGAWVWKLLDGKNSIEEICESIRGAFSDVPAGSPAEITTFIDELVEKGFAGQDVTPHGTG</sequence>
<proteinExistence type="predicted"/>
<dbReference type="KEGG" id="maqe:RJ40_03830"/>
<dbReference type="Proteomes" id="UP001042704">
    <property type="component" value="Chromosome"/>
</dbReference>
<dbReference type="Pfam" id="PF05402">
    <property type="entry name" value="PqqD"/>
    <property type="match status" value="1"/>
</dbReference>
<dbReference type="AlphaFoldDB" id="A0A8A3S4Z0"/>
<keyword evidence="2" id="KW-1185">Reference proteome</keyword>
<dbReference type="EMBL" id="CP036172">
    <property type="protein sequence ID" value="QSZ66684.1"/>
    <property type="molecule type" value="Genomic_DNA"/>
</dbReference>
<organism evidence="1 2">
    <name type="scientific">Methanofollis aquaemaris</name>
    <dbReference type="NCBI Taxonomy" id="126734"/>
    <lineage>
        <taxon>Archaea</taxon>
        <taxon>Methanobacteriati</taxon>
        <taxon>Methanobacteriota</taxon>
        <taxon>Stenosarchaea group</taxon>
        <taxon>Methanomicrobia</taxon>
        <taxon>Methanomicrobiales</taxon>
        <taxon>Methanomicrobiaceae</taxon>
        <taxon>Methanofollis</taxon>
    </lineage>
</organism>
<dbReference type="Gene3D" id="1.10.10.1150">
    <property type="entry name" value="Coenzyme PQQ synthesis protein D (PqqD)"/>
    <property type="match status" value="1"/>
</dbReference>
<protein>
    <submittedName>
        <fullName evidence="1">SynChlorMet cassette protein ScmD</fullName>
    </submittedName>
</protein>
<dbReference type="NCBIfam" id="TIGR04248">
    <property type="entry name" value="SCM_PqqD_rel"/>
    <property type="match status" value="1"/>
</dbReference>
<dbReference type="GeneID" id="76423461"/>
<evidence type="ECO:0000313" key="1">
    <source>
        <dbReference type="EMBL" id="QSZ66684.1"/>
    </source>
</evidence>
<dbReference type="InterPro" id="IPR041881">
    <property type="entry name" value="PqqD_sf"/>
</dbReference>
<accession>A0A8A3S4Z0</accession>